<dbReference type="Proteomes" id="UP000324832">
    <property type="component" value="Unassembled WGS sequence"/>
</dbReference>
<protein>
    <submittedName>
        <fullName evidence="2">Uncharacterized protein</fullName>
    </submittedName>
</protein>
<keyword evidence="3" id="KW-1185">Reference proteome</keyword>
<evidence type="ECO:0000256" key="1">
    <source>
        <dbReference type="SAM" id="MobiDB-lite"/>
    </source>
</evidence>
<reference evidence="2 3" key="1">
    <citation type="submission" date="2017-07" db="EMBL/GenBank/DDBJ databases">
        <authorList>
            <person name="Talla V."/>
            <person name="Backstrom N."/>
        </authorList>
    </citation>
    <scope>NUCLEOTIDE SEQUENCE [LARGE SCALE GENOMIC DNA]</scope>
</reference>
<gene>
    <name evidence="2" type="ORF">LSINAPIS_LOCUS5297</name>
</gene>
<organism evidence="2 3">
    <name type="scientific">Leptidea sinapis</name>
    <dbReference type="NCBI Taxonomy" id="189913"/>
    <lineage>
        <taxon>Eukaryota</taxon>
        <taxon>Metazoa</taxon>
        <taxon>Ecdysozoa</taxon>
        <taxon>Arthropoda</taxon>
        <taxon>Hexapoda</taxon>
        <taxon>Insecta</taxon>
        <taxon>Pterygota</taxon>
        <taxon>Neoptera</taxon>
        <taxon>Endopterygota</taxon>
        <taxon>Lepidoptera</taxon>
        <taxon>Glossata</taxon>
        <taxon>Ditrysia</taxon>
        <taxon>Papilionoidea</taxon>
        <taxon>Pieridae</taxon>
        <taxon>Dismorphiinae</taxon>
        <taxon>Leptidea</taxon>
    </lineage>
</organism>
<dbReference type="EMBL" id="FZQP02001482">
    <property type="protein sequence ID" value="VVC93013.1"/>
    <property type="molecule type" value="Genomic_DNA"/>
</dbReference>
<dbReference type="AlphaFoldDB" id="A0A5E4Q6L9"/>
<name>A0A5E4Q6L9_9NEOP</name>
<feature type="region of interest" description="Disordered" evidence="1">
    <location>
        <begin position="1"/>
        <end position="76"/>
    </location>
</feature>
<proteinExistence type="predicted"/>
<evidence type="ECO:0000313" key="2">
    <source>
        <dbReference type="EMBL" id="VVC93013.1"/>
    </source>
</evidence>
<accession>A0A5E4Q6L9</accession>
<sequence length="76" mass="8403">MMRLSGPRGPPPQAARGLRHGARGPRQDHTPGRAQRYLRRGHRLQSGEKVTFLDTPGHAASDTGGNQQDRQARCEH</sequence>
<evidence type="ECO:0000313" key="3">
    <source>
        <dbReference type="Proteomes" id="UP000324832"/>
    </source>
</evidence>